<accession>A0A5M3VQX1</accession>
<dbReference type="OrthoDB" id="9148135at2"/>
<comment type="caution">
    <text evidence="1">The sequence shown here is derived from an EMBL/GenBank/DDBJ whole genome shotgun (WGS) entry which is preliminary data.</text>
</comment>
<name>A0A5M3VQX1_9ACTN</name>
<dbReference type="EMBL" id="BLAD01000037">
    <property type="protein sequence ID" value="GER98588.1"/>
    <property type="molecule type" value="Genomic_DNA"/>
</dbReference>
<gene>
    <name evidence="1" type="ORF">Acor_06500</name>
</gene>
<dbReference type="AlphaFoldDB" id="A0A5M3VQX1"/>
<keyword evidence="2" id="KW-1185">Reference proteome</keyword>
<proteinExistence type="predicted"/>
<sequence length="321" mass="34799">MNNLWHARAASQLLHRPPGTPAGIVRQLLAVQAQDSRAAALALRARGTGFHRTDVDRALAGAEIVRAWGPRGTLHLIAADDLPWLLSLVRPGVQNAMRRLRQLGIEGQTPEQLVDRVDLAIRDQGPLTKVELATRLNISAPDQTVIHLAALAAEKGLLVLGPDRGGKATYVHTADWLGAPLTFEPDRDKALAELATRYSRAHAPADPQDLAAWSGVSLGDARRGWSLAQPSPTHQPFPDPVRLLPAFDEYLLGWHSRAGQLSDVRAVHPGGGIIRPTIIMDAQVTGTWTIRQNQITPSFFAEKVPLDAEISSIQAFLTSTD</sequence>
<organism evidence="1 2">
    <name type="scientific">Acrocarpospora corrugata</name>
    <dbReference type="NCBI Taxonomy" id="35763"/>
    <lineage>
        <taxon>Bacteria</taxon>
        <taxon>Bacillati</taxon>
        <taxon>Actinomycetota</taxon>
        <taxon>Actinomycetes</taxon>
        <taxon>Streptosporangiales</taxon>
        <taxon>Streptosporangiaceae</taxon>
        <taxon>Acrocarpospora</taxon>
    </lineage>
</organism>
<evidence type="ECO:0000313" key="2">
    <source>
        <dbReference type="Proteomes" id="UP000334990"/>
    </source>
</evidence>
<dbReference type="PANTHER" id="PTHR38479">
    <property type="entry name" value="LMO0824 PROTEIN"/>
    <property type="match status" value="1"/>
</dbReference>
<evidence type="ECO:0000313" key="1">
    <source>
        <dbReference type="EMBL" id="GER98588.1"/>
    </source>
</evidence>
<dbReference type="Proteomes" id="UP000334990">
    <property type="component" value="Unassembled WGS sequence"/>
</dbReference>
<dbReference type="Pfam" id="PF06224">
    <property type="entry name" value="AlkZ-like"/>
    <property type="match status" value="1"/>
</dbReference>
<reference evidence="1 2" key="1">
    <citation type="submission" date="2019-10" db="EMBL/GenBank/DDBJ databases">
        <title>Whole genome shotgun sequence of Acrocarpospora corrugata NBRC 13972.</title>
        <authorList>
            <person name="Ichikawa N."/>
            <person name="Kimura A."/>
            <person name="Kitahashi Y."/>
            <person name="Komaki H."/>
            <person name="Oguchi A."/>
        </authorList>
    </citation>
    <scope>NUCLEOTIDE SEQUENCE [LARGE SCALE GENOMIC DNA]</scope>
    <source>
        <strain evidence="1 2">NBRC 13972</strain>
    </source>
</reference>
<dbReference type="InterPro" id="IPR009351">
    <property type="entry name" value="AlkZ-like"/>
</dbReference>
<dbReference type="PANTHER" id="PTHR38479:SF2">
    <property type="entry name" value="WINGED HELIX DNA-BINDING DOMAIN-CONTAINING PROTEIN"/>
    <property type="match status" value="1"/>
</dbReference>
<protein>
    <recommendedName>
        <fullName evidence="3">Winged helix DNA-binding domain-containing protein</fullName>
    </recommendedName>
</protein>
<evidence type="ECO:0008006" key="3">
    <source>
        <dbReference type="Google" id="ProtNLM"/>
    </source>
</evidence>
<dbReference type="RefSeq" id="WP_155335031.1">
    <property type="nucleotide sequence ID" value="NZ_BAAABN010000078.1"/>
</dbReference>